<dbReference type="Proteomes" id="UP000000269">
    <property type="component" value="Chromosome"/>
</dbReference>
<accession>A8MFR4</accession>
<feature type="domain" description="N-acetyltransferase" evidence="1">
    <location>
        <begin position="1"/>
        <end position="147"/>
    </location>
</feature>
<keyword evidence="2" id="KW-0808">Transferase</keyword>
<dbReference type="InterPro" id="IPR000182">
    <property type="entry name" value="GNAT_dom"/>
</dbReference>
<dbReference type="HOGENOM" id="CLU_013985_34_9_9"/>
<dbReference type="KEGG" id="aoe:Clos_0136"/>
<dbReference type="CDD" id="cd04301">
    <property type="entry name" value="NAT_SF"/>
    <property type="match status" value="1"/>
</dbReference>
<dbReference type="PROSITE" id="PS51186">
    <property type="entry name" value="GNAT"/>
    <property type="match status" value="1"/>
</dbReference>
<dbReference type="EMBL" id="CP000853">
    <property type="protein sequence ID" value="ABW17703.1"/>
    <property type="molecule type" value="Genomic_DNA"/>
</dbReference>
<dbReference type="GO" id="GO:0016747">
    <property type="term" value="F:acyltransferase activity, transferring groups other than amino-acyl groups"/>
    <property type="evidence" value="ECO:0007669"/>
    <property type="project" value="InterPro"/>
</dbReference>
<keyword evidence="3" id="KW-1185">Reference proteome</keyword>
<dbReference type="Pfam" id="PF13508">
    <property type="entry name" value="Acetyltransf_7"/>
    <property type="match status" value="1"/>
</dbReference>
<dbReference type="eggNOG" id="COG0456">
    <property type="taxonomic scope" value="Bacteria"/>
</dbReference>
<evidence type="ECO:0000259" key="1">
    <source>
        <dbReference type="PROSITE" id="PS51186"/>
    </source>
</evidence>
<dbReference type="RefSeq" id="WP_012158018.1">
    <property type="nucleotide sequence ID" value="NC_009922.1"/>
</dbReference>
<evidence type="ECO:0000313" key="3">
    <source>
        <dbReference type="Proteomes" id="UP000000269"/>
    </source>
</evidence>
<dbReference type="SUPFAM" id="SSF55729">
    <property type="entry name" value="Acyl-CoA N-acyltransferases (Nat)"/>
    <property type="match status" value="1"/>
</dbReference>
<sequence length="147" mass="17048">MIRELTKDDKDIFISMVKEFYTSDAVLYSIPEENIVNTFNEAIKDSPYVKIYIMEEEKGIAGYGQISLSYSNEAGGLVVWLEEIYIREDFRGLGLGGKFLDFVKNEFSADAKRFRLEISESNMDAKRLYIRNGYETLDYLQMVCDIK</sequence>
<dbReference type="InterPro" id="IPR016181">
    <property type="entry name" value="Acyl_CoA_acyltransferase"/>
</dbReference>
<dbReference type="Gene3D" id="3.40.630.30">
    <property type="match status" value="1"/>
</dbReference>
<proteinExistence type="predicted"/>
<dbReference type="OrthoDB" id="95438at2"/>
<gene>
    <name evidence="2" type="ordered locus">Clos_0136</name>
</gene>
<reference evidence="3" key="1">
    <citation type="submission" date="2007-10" db="EMBL/GenBank/DDBJ databases">
        <title>Complete genome of Alkaliphilus oremlandii OhILAs.</title>
        <authorList>
            <person name="Copeland A."/>
            <person name="Lucas S."/>
            <person name="Lapidus A."/>
            <person name="Barry K."/>
            <person name="Detter J.C."/>
            <person name="Glavina del Rio T."/>
            <person name="Hammon N."/>
            <person name="Israni S."/>
            <person name="Dalin E."/>
            <person name="Tice H."/>
            <person name="Pitluck S."/>
            <person name="Chain P."/>
            <person name="Malfatti S."/>
            <person name="Shin M."/>
            <person name="Vergez L."/>
            <person name="Schmutz J."/>
            <person name="Larimer F."/>
            <person name="Land M."/>
            <person name="Hauser L."/>
            <person name="Kyrpides N."/>
            <person name="Mikhailova N."/>
            <person name="Stolz J.F."/>
            <person name="Dawson A."/>
            <person name="Fisher E."/>
            <person name="Crable B."/>
            <person name="Perera E."/>
            <person name="Lisak J."/>
            <person name="Ranganathan M."/>
            <person name="Basu P."/>
            <person name="Richardson P."/>
        </authorList>
    </citation>
    <scope>NUCLEOTIDE SEQUENCE [LARGE SCALE GENOMIC DNA]</scope>
    <source>
        <strain evidence="3">OhILAs</strain>
    </source>
</reference>
<evidence type="ECO:0000313" key="2">
    <source>
        <dbReference type="EMBL" id="ABW17703.1"/>
    </source>
</evidence>
<dbReference type="STRING" id="350688.Clos_0136"/>
<dbReference type="AlphaFoldDB" id="A8MFR4"/>
<protein>
    <submittedName>
        <fullName evidence="2">GCN5-related N-acetyltransferase</fullName>
    </submittedName>
</protein>
<organism evidence="2 3">
    <name type="scientific">Alkaliphilus oremlandii (strain OhILAs)</name>
    <name type="common">Clostridium oremlandii (strain OhILAs)</name>
    <dbReference type="NCBI Taxonomy" id="350688"/>
    <lineage>
        <taxon>Bacteria</taxon>
        <taxon>Bacillati</taxon>
        <taxon>Bacillota</taxon>
        <taxon>Clostridia</taxon>
        <taxon>Peptostreptococcales</taxon>
        <taxon>Natronincolaceae</taxon>
        <taxon>Alkaliphilus</taxon>
    </lineage>
</organism>
<name>A8MFR4_ALKOO</name>